<dbReference type="EMBL" id="CP159373">
    <property type="protein sequence ID" value="XCN74587.1"/>
    <property type="molecule type" value="Genomic_DNA"/>
</dbReference>
<reference evidence="1" key="1">
    <citation type="journal article" date="2024" name="Syst. Appl. Microbiol.">
        <title>First single-strain enrichments of Electrothrix cable bacteria, description of E. aestuarii sp. nov. and E. rattekaaiensis sp. nov., and proposal of a cable bacteria taxonomy following the rules of the SeqCode.</title>
        <authorList>
            <person name="Plum-Jensen L.E."/>
            <person name="Schramm A."/>
            <person name="Marshall I.P.G."/>
        </authorList>
    </citation>
    <scope>NUCLEOTIDE SEQUENCE</scope>
    <source>
        <strain evidence="1">Rat1</strain>
    </source>
</reference>
<gene>
    <name evidence="1" type="ORF">Q3M24_07535</name>
</gene>
<proteinExistence type="predicted"/>
<evidence type="ECO:0000313" key="1">
    <source>
        <dbReference type="EMBL" id="XCN74587.1"/>
    </source>
</evidence>
<accession>A0AAU8LZD8</accession>
<reference evidence="1" key="2">
    <citation type="submission" date="2024-06" db="EMBL/GenBank/DDBJ databases">
        <authorList>
            <person name="Plum-Jensen L.E."/>
            <person name="Schramm A."/>
            <person name="Marshall I.P.G."/>
        </authorList>
    </citation>
    <scope>NUCLEOTIDE SEQUENCE</scope>
    <source>
        <strain evidence="1">Rat1</strain>
    </source>
</reference>
<organism evidence="1">
    <name type="scientific">Candidatus Electrothrix aestuarii</name>
    <dbReference type="NCBI Taxonomy" id="3062594"/>
    <lineage>
        <taxon>Bacteria</taxon>
        <taxon>Pseudomonadati</taxon>
        <taxon>Thermodesulfobacteriota</taxon>
        <taxon>Desulfobulbia</taxon>
        <taxon>Desulfobulbales</taxon>
        <taxon>Desulfobulbaceae</taxon>
        <taxon>Candidatus Electrothrix</taxon>
    </lineage>
</organism>
<dbReference type="AlphaFoldDB" id="A0AAU8LZD8"/>
<dbReference type="KEGG" id="eaj:Q3M24_07535"/>
<protein>
    <submittedName>
        <fullName evidence="1">Uncharacterized protein</fullName>
    </submittedName>
</protein>
<name>A0AAU8LZD8_9BACT</name>
<sequence>MNLRYGAGLSTWSSPKVSRDCENDWRHGTSPIIILKLYLG</sequence>